<sequence>MTSGADEDADAVLSDVESDEPAPAREAAESSKSDLQASFNRLKALAHEAIKKRDESKRERDEALKEKENLSKELESVSKGKDEVLKKLDEAVRSRDGLKAEIETSSHMLVSGIEKISGKVSSFKNFSNGGGLPKSQKYTGLASVAYGVIKRTHEIVEELVKQIDTTAKSRNEAREQMDQRNYEIAIEVSQLESTISNLRLEVAEKASLVDDLERDVSEKDKRLKTMEMKIVAQRPLLMDQLSLVSKIHDQLNEVVKIVDGNSSEQSESFFMPQETDMEENIRASLAGMESIFELTKVVSGKTQSLVEEKSHEVKKLSETVGLLVKEKEHIGTLLRSALSKRMISEQSSQKSEMFQAAENGLRDVGIDFKSKAQESLGDSQDDHSTEENEIYSLASTLENIVKASQLKIVELQHSEEISSLRKQLDSQTKELNQRMRQIEELKEKERIANENVEGLMTDIAAAEEEIERWKVAAEQEAAAGGAVEQDFTSQLHVLKEELEEAKQAIKESEKKLKFKEETAAAAMGARDAAERSLKLADNRATRLRERIQDLNRKIEELETHRDMSTSNRARYVCWPWQLLGIDFVGGRRIESEQEQSSNEMELAEPLL</sequence>
<feature type="compositionally biased region" description="Basic and acidic residues" evidence="2">
    <location>
        <begin position="45"/>
        <end position="78"/>
    </location>
</feature>
<evidence type="ECO:0000256" key="1">
    <source>
        <dbReference type="SAM" id="Coils"/>
    </source>
</evidence>
<dbReference type="Gramene" id="CDY27583">
    <property type="protein sequence ID" value="CDY27583"/>
    <property type="gene ID" value="GSBRNA2T00038320001"/>
</dbReference>
<dbReference type="AlphaFoldDB" id="A0A078GSL8"/>
<keyword evidence="1" id="KW-0175">Coiled coil</keyword>
<dbReference type="PaxDb" id="3708-A0A078GSL8"/>
<dbReference type="PANTHER" id="PTHR34937:SF1">
    <property type="entry name" value="PARAMYOSIN"/>
    <property type="match status" value="1"/>
</dbReference>
<evidence type="ECO:0000313" key="3">
    <source>
        <dbReference type="EMBL" id="CDY27583.1"/>
    </source>
</evidence>
<dbReference type="PANTHER" id="PTHR34937">
    <property type="entry name" value="OS08G0559800 PROTEIN"/>
    <property type="match status" value="1"/>
</dbReference>
<proteinExistence type="predicted"/>
<feature type="compositionally biased region" description="Basic and acidic residues" evidence="2">
    <location>
        <begin position="22"/>
        <end position="32"/>
    </location>
</feature>
<protein>
    <submittedName>
        <fullName evidence="3">BnaA09g28240D protein</fullName>
    </submittedName>
</protein>
<gene>
    <name evidence="3" type="primary">BnaA09g28240D</name>
    <name evidence="3" type="ORF">GSBRNA2T00038320001</name>
</gene>
<keyword evidence="4" id="KW-1185">Reference proteome</keyword>
<name>A0A078GSL8_BRANA</name>
<accession>A0A078GSL8</accession>
<feature type="compositionally biased region" description="Acidic residues" evidence="2">
    <location>
        <begin position="1"/>
        <end position="20"/>
    </location>
</feature>
<evidence type="ECO:0000313" key="4">
    <source>
        <dbReference type="Proteomes" id="UP000028999"/>
    </source>
</evidence>
<feature type="coiled-coil region" evidence="1">
    <location>
        <begin position="156"/>
        <end position="229"/>
    </location>
</feature>
<organism evidence="3 4">
    <name type="scientific">Brassica napus</name>
    <name type="common">Rape</name>
    <dbReference type="NCBI Taxonomy" id="3708"/>
    <lineage>
        <taxon>Eukaryota</taxon>
        <taxon>Viridiplantae</taxon>
        <taxon>Streptophyta</taxon>
        <taxon>Embryophyta</taxon>
        <taxon>Tracheophyta</taxon>
        <taxon>Spermatophyta</taxon>
        <taxon>Magnoliopsida</taxon>
        <taxon>eudicotyledons</taxon>
        <taxon>Gunneridae</taxon>
        <taxon>Pentapetalae</taxon>
        <taxon>rosids</taxon>
        <taxon>malvids</taxon>
        <taxon>Brassicales</taxon>
        <taxon>Brassicaceae</taxon>
        <taxon>Brassiceae</taxon>
        <taxon>Brassica</taxon>
    </lineage>
</organism>
<reference evidence="3 4" key="1">
    <citation type="journal article" date="2014" name="Science">
        <title>Plant genetics. Early allopolyploid evolution in the post-Neolithic Brassica napus oilseed genome.</title>
        <authorList>
            <person name="Chalhoub B."/>
            <person name="Denoeud F."/>
            <person name="Liu S."/>
            <person name="Parkin I.A."/>
            <person name="Tang H."/>
            <person name="Wang X."/>
            <person name="Chiquet J."/>
            <person name="Belcram H."/>
            <person name="Tong C."/>
            <person name="Samans B."/>
            <person name="Correa M."/>
            <person name="Da Silva C."/>
            <person name="Just J."/>
            <person name="Falentin C."/>
            <person name="Koh C.S."/>
            <person name="Le Clainche I."/>
            <person name="Bernard M."/>
            <person name="Bento P."/>
            <person name="Noel B."/>
            <person name="Labadie K."/>
            <person name="Alberti A."/>
            <person name="Charles M."/>
            <person name="Arnaud D."/>
            <person name="Guo H."/>
            <person name="Daviaud C."/>
            <person name="Alamery S."/>
            <person name="Jabbari K."/>
            <person name="Zhao M."/>
            <person name="Edger P.P."/>
            <person name="Chelaifa H."/>
            <person name="Tack D."/>
            <person name="Lassalle G."/>
            <person name="Mestiri I."/>
            <person name="Schnel N."/>
            <person name="Le Paslier M.C."/>
            <person name="Fan G."/>
            <person name="Renault V."/>
            <person name="Bayer P.E."/>
            <person name="Golicz A.A."/>
            <person name="Manoli S."/>
            <person name="Lee T.H."/>
            <person name="Thi V.H."/>
            <person name="Chalabi S."/>
            <person name="Hu Q."/>
            <person name="Fan C."/>
            <person name="Tollenaere R."/>
            <person name="Lu Y."/>
            <person name="Battail C."/>
            <person name="Shen J."/>
            <person name="Sidebottom C.H."/>
            <person name="Wang X."/>
            <person name="Canaguier A."/>
            <person name="Chauveau A."/>
            <person name="Berard A."/>
            <person name="Deniot G."/>
            <person name="Guan M."/>
            <person name="Liu Z."/>
            <person name="Sun F."/>
            <person name="Lim Y.P."/>
            <person name="Lyons E."/>
            <person name="Town C.D."/>
            <person name="Bancroft I."/>
            <person name="Wang X."/>
            <person name="Meng J."/>
            <person name="Ma J."/>
            <person name="Pires J.C."/>
            <person name="King G.J."/>
            <person name="Brunel D."/>
            <person name="Delourme R."/>
            <person name="Renard M."/>
            <person name="Aury J.M."/>
            <person name="Adams K.L."/>
            <person name="Batley J."/>
            <person name="Snowdon R.J."/>
            <person name="Tost J."/>
            <person name="Edwards D."/>
            <person name="Zhou Y."/>
            <person name="Hua W."/>
            <person name="Sharpe A.G."/>
            <person name="Paterson A.H."/>
            <person name="Guan C."/>
            <person name="Wincker P."/>
        </authorList>
    </citation>
    <scope>NUCLEOTIDE SEQUENCE [LARGE SCALE GENOMIC DNA]</scope>
    <source>
        <strain evidence="4">cv. Darmor-bzh</strain>
    </source>
</reference>
<dbReference type="InterPro" id="IPR040300">
    <property type="entry name" value="At3g49055-like"/>
</dbReference>
<dbReference type="EMBL" id="LK032207">
    <property type="protein sequence ID" value="CDY27583.1"/>
    <property type="molecule type" value="Genomic_DNA"/>
</dbReference>
<feature type="region of interest" description="Disordered" evidence="2">
    <location>
        <begin position="1"/>
        <end position="78"/>
    </location>
</feature>
<feature type="coiled-coil region" evidence="1">
    <location>
        <begin position="417"/>
        <end position="567"/>
    </location>
</feature>
<dbReference type="Proteomes" id="UP000028999">
    <property type="component" value="Unassembled WGS sequence"/>
</dbReference>
<dbReference type="OMA" id="YISKTHE"/>
<dbReference type="STRING" id="3708.A0A078GSL8"/>
<evidence type="ECO:0000256" key="2">
    <source>
        <dbReference type="SAM" id="MobiDB-lite"/>
    </source>
</evidence>